<gene>
    <name evidence="2" type="ORF">PEVE_00040737</name>
</gene>
<keyword evidence="3" id="KW-1185">Reference proteome</keyword>
<evidence type="ECO:0000256" key="1">
    <source>
        <dbReference type="SAM" id="MobiDB-lite"/>
    </source>
</evidence>
<reference evidence="2 3" key="1">
    <citation type="submission" date="2022-05" db="EMBL/GenBank/DDBJ databases">
        <authorList>
            <consortium name="Genoscope - CEA"/>
            <person name="William W."/>
        </authorList>
    </citation>
    <scope>NUCLEOTIDE SEQUENCE [LARGE SCALE GENOMIC DNA]</scope>
</reference>
<protein>
    <submittedName>
        <fullName evidence="2">Uncharacterized protein</fullName>
    </submittedName>
</protein>
<comment type="caution">
    <text evidence="2">The sequence shown here is derived from an EMBL/GenBank/DDBJ whole genome shotgun (WGS) entry which is preliminary data.</text>
</comment>
<dbReference type="Proteomes" id="UP001159427">
    <property type="component" value="Unassembled WGS sequence"/>
</dbReference>
<evidence type="ECO:0000313" key="3">
    <source>
        <dbReference type="Proteomes" id="UP001159427"/>
    </source>
</evidence>
<name>A0ABN8N686_9CNID</name>
<evidence type="ECO:0000313" key="2">
    <source>
        <dbReference type="EMBL" id="CAH3043911.1"/>
    </source>
</evidence>
<accession>A0ABN8N686</accession>
<sequence length="244" mass="27665">MDPVTSLKIIVFPSLEDKIFASDRKGFYPTSSSAFNTKGTLANRQIQNGDRIDLRKLAAERKISGNKRQFSCPSIIDFNTLKSYQEIRPMHKPKRIFNGFFPSRVRSTISVGLQGAYRDGQVSQSLKSLSLKRCFITFQELTLEELVPNPNTPPYHDGAVLSRNATSRNSSLRSEPITFPNESESRLKTKQDSRRVVYSLRNGSPSPWVDRYKLKQKSISALTYVELKNKTSPAEEPPVRGFSR</sequence>
<organism evidence="2 3">
    <name type="scientific">Porites evermanni</name>
    <dbReference type="NCBI Taxonomy" id="104178"/>
    <lineage>
        <taxon>Eukaryota</taxon>
        <taxon>Metazoa</taxon>
        <taxon>Cnidaria</taxon>
        <taxon>Anthozoa</taxon>
        <taxon>Hexacorallia</taxon>
        <taxon>Scleractinia</taxon>
        <taxon>Fungiina</taxon>
        <taxon>Poritidae</taxon>
        <taxon>Porites</taxon>
    </lineage>
</organism>
<feature type="compositionally biased region" description="Polar residues" evidence="1">
    <location>
        <begin position="163"/>
        <end position="173"/>
    </location>
</feature>
<dbReference type="EMBL" id="CALNXI010000752">
    <property type="protein sequence ID" value="CAH3043911.1"/>
    <property type="molecule type" value="Genomic_DNA"/>
</dbReference>
<proteinExistence type="predicted"/>
<feature type="region of interest" description="Disordered" evidence="1">
    <location>
        <begin position="149"/>
        <end position="190"/>
    </location>
</feature>